<protein>
    <submittedName>
        <fullName evidence="1">Septum formation initiator family protein</fullName>
    </submittedName>
</protein>
<sequence>MIFISSSGVRLYRQLGAAQKEQAQQLAHLKERVATLTFQKEALLSDPMYLEYGVRTQWEMVKPGETVLWYQDL</sequence>
<keyword evidence="2" id="KW-1185">Reference proteome</keyword>
<dbReference type="EMBL" id="JAKUDN010000001">
    <property type="protein sequence ID" value="MCP8351799.1"/>
    <property type="molecule type" value="Genomic_DNA"/>
</dbReference>
<name>A0ABT1L3T6_9GAMM</name>
<dbReference type="Proteomes" id="UP001320768">
    <property type="component" value="Unassembled WGS sequence"/>
</dbReference>
<accession>A0ABT1L3T6</accession>
<organism evidence="1 2">
    <name type="scientific">Candidatus Synchoanobacter obligatus</name>
    <dbReference type="NCBI Taxonomy" id="2919597"/>
    <lineage>
        <taxon>Bacteria</taxon>
        <taxon>Pseudomonadati</taxon>
        <taxon>Pseudomonadota</taxon>
        <taxon>Gammaproteobacteria</taxon>
        <taxon>Candidatus Comchoanobacterales</taxon>
        <taxon>Candidatus Comchoanobacteraceae</taxon>
        <taxon>Candidatus Synchoanobacter</taxon>
    </lineage>
</organism>
<proteinExistence type="predicted"/>
<comment type="caution">
    <text evidence="1">The sequence shown here is derived from an EMBL/GenBank/DDBJ whole genome shotgun (WGS) entry which is preliminary data.</text>
</comment>
<reference evidence="1 2" key="1">
    <citation type="journal article" date="2022" name="Nat. Microbiol.">
        <title>The microbiome of a bacterivorous marine choanoflagellate contains a resource-demanding obligate bacterial associate.</title>
        <authorList>
            <person name="Needham D.M."/>
            <person name="Poirier C."/>
            <person name="Bachy C."/>
            <person name="George E.E."/>
            <person name="Wilken S."/>
            <person name="Yung C.C.M."/>
            <person name="Limardo A.J."/>
            <person name="Morando M."/>
            <person name="Sudek L."/>
            <person name="Malmstrom R.R."/>
            <person name="Keeling P.J."/>
            <person name="Santoro A.E."/>
            <person name="Worden A.Z."/>
        </authorList>
    </citation>
    <scope>NUCLEOTIDE SEQUENCE [LARGE SCALE GENOMIC DNA]</scope>
    <source>
        <strain evidence="1 2">Comchoano-2</strain>
    </source>
</reference>
<evidence type="ECO:0000313" key="2">
    <source>
        <dbReference type="Proteomes" id="UP001320768"/>
    </source>
</evidence>
<gene>
    <name evidence="1" type="ORF">MKS91_00615</name>
</gene>
<evidence type="ECO:0000313" key="1">
    <source>
        <dbReference type="EMBL" id="MCP8351799.1"/>
    </source>
</evidence>